<keyword evidence="8" id="KW-0378">Hydrolase</keyword>
<keyword evidence="1 6" id="KW-0963">Cytoplasm</keyword>
<evidence type="ECO:0000259" key="7">
    <source>
        <dbReference type="Pfam" id="PF01330"/>
    </source>
</evidence>
<evidence type="ECO:0000256" key="6">
    <source>
        <dbReference type="HAMAP-Rule" id="MF_00031"/>
    </source>
</evidence>
<dbReference type="InterPro" id="IPR000085">
    <property type="entry name" value="RuvA"/>
</dbReference>
<comment type="domain">
    <text evidence="6">Has three domains with a flexible linker between the domains II and III and assumes an 'L' shape. Domain III is highly mobile and contacts RuvB.</text>
</comment>
<dbReference type="SUPFAM" id="SSF47781">
    <property type="entry name" value="RuvA domain 2-like"/>
    <property type="match status" value="1"/>
</dbReference>
<dbReference type="AlphaFoldDB" id="A0A0G0ASK5"/>
<dbReference type="GO" id="GO:0000400">
    <property type="term" value="F:four-way junction DNA binding"/>
    <property type="evidence" value="ECO:0007669"/>
    <property type="project" value="UniProtKB-UniRule"/>
</dbReference>
<gene>
    <name evidence="6" type="primary">ruvA</name>
    <name evidence="8" type="ORF">UR52_C0002G0112</name>
</gene>
<dbReference type="Gene3D" id="2.40.50.140">
    <property type="entry name" value="Nucleic acid-binding proteins"/>
    <property type="match status" value="1"/>
</dbReference>
<protein>
    <recommendedName>
        <fullName evidence="6">Holliday junction branch migration complex subunit RuvA</fullName>
    </recommendedName>
</protein>
<evidence type="ECO:0000256" key="3">
    <source>
        <dbReference type="ARBA" id="ARBA00023125"/>
    </source>
</evidence>
<keyword evidence="3 6" id="KW-0238">DNA-binding</keyword>
<dbReference type="STRING" id="1618434.UR52_C0002G0112"/>
<dbReference type="EMBL" id="LBPN01000002">
    <property type="protein sequence ID" value="KKP59884.1"/>
    <property type="molecule type" value="Genomic_DNA"/>
</dbReference>
<keyword evidence="2 6" id="KW-0227">DNA damage</keyword>
<comment type="caution">
    <text evidence="8">The sequence shown here is derived from an EMBL/GenBank/DDBJ whole genome shotgun (WGS) entry which is preliminary data.</text>
</comment>
<name>A0A0G0ASK5_9BACT</name>
<reference evidence="8 9" key="1">
    <citation type="journal article" date="2015" name="Nature">
        <title>rRNA introns, odd ribosomes, and small enigmatic genomes across a large radiation of phyla.</title>
        <authorList>
            <person name="Brown C.T."/>
            <person name="Hug L.A."/>
            <person name="Thomas B.C."/>
            <person name="Sharon I."/>
            <person name="Castelle C.J."/>
            <person name="Singh A."/>
            <person name="Wilkins M.J."/>
            <person name="Williams K.H."/>
            <person name="Banfield J.F."/>
        </authorList>
    </citation>
    <scope>NUCLEOTIDE SEQUENCE [LARGE SCALE GENOMIC DNA]</scope>
</reference>
<evidence type="ECO:0000313" key="9">
    <source>
        <dbReference type="Proteomes" id="UP000034176"/>
    </source>
</evidence>
<dbReference type="GO" id="GO:0005524">
    <property type="term" value="F:ATP binding"/>
    <property type="evidence" value="ECO:0007669"/>
    <property type="project" value="InterPro"/>
</dbReference>
<dbReference type="PATRIC" id="fig|1618434.3.peg.235"/>
<proteinExistence type="inferred from homology"/>
<evidence type="ECO:0000256" key="1">
    <source>
        <dbReference type="ARBA" id="ARBA00022490"/>
    </source>
</evidence>
<dbReference type="GO" id="GO:0005737">
    <property type="term" value="C:cytoplasm"/>
    <property type="evidence" value="ECO:0007669"/>
    <property type="project" value="UniProtKB-SubCell"/>
</dbReference>
<dbReference type="InterPro" id="IPR010994">
    <property type="entry name" value="RuvA_2-like"/>
</dbReference>
<keyword evidence="4 6" id="KW-0233">DNA recombination</keyword>
<feature type="region of interest" description="Domain III" evidence="6">
    <location>
        <begin position="145"/>
        <end position="190"/>
    </location>
</feature>
<dbReference type="HAMAP" id="MF_00031">
    <property type="entry name" value="DNA_HJ_migration_RuvA"/>
    <property type="match status" value="1"/>
</dbReference>
<keyword evidence="8" id="KW-0067">ATP-binding</keyword>
<dbReference type="InterPro" id="IPR013849">
    <property type="entry name" value="DNA_helicase_Holl-junc_RuvA_I"/>
</dbReference>
<dbReference type="Gene3D" id="1.10.150.20">
    <property type="entry name" value="5' to 3' exonuclease, C-terminal subdomain"/>
    <property type="match status" value="1"/>
</dbReference>
<dbReference type="GO" id="GO:0006310">
    <property type="term" value="P:DNA recombination"/>
    <property type="evidence" value="ECO:0007669"/>
    <property type="project" value="UniProtKB-UniRule"/>
</dbReference>
<dbReference type="InterPro" id="IPR036267">
    <property type="entry name" value="RuvA_C_sf"/>
</dbReference>
<dbReference type="InterPro" id="IPR012340">
    <property type="entry name" value="NA-bd_OB-fold"/>
</dbReference>
<dbReference type="Pfam" id="PF14520">
    <property type="entry name" value="HHH_5"/>
    <property type="match status" value="1"/>
</dbReference>
<accession>A0A0G0ASK5</accession>
<comment type="function">
    <text evidence="6">The RuvA-RuvB-RuvC complex processes Holliday junction (HJ) DNA during genetic recombination and DNA repair, while the RuvA-RuvB complex plays an important role in the rescue of blocked DNA replication forks via replication fork reversal (RFR). RuvA specifically binds to HJ cruciform DNA, conferring on it an open structure. The RuvB hexamer acts as an ATP-dependent pump, pulling dsDNA into and through the RuvAB complex. HJ branch migration allows RuvC to scan DNA until it finds its consensus sequence, where it cleaves and resolves the cruciform DNA.</text>
</comment>
<organism evidence="8 9">
    <name type="scientific">Candidatus Gottesmanbacteria bacterium GW2011_GWA1_34_13</name>
    <dbReference type="NCBI Taxonomy" id="1618434"/>
    <lineage>
        <taxon>Bacteria</taxon>
        <taxon>Candidatus Gottesmaniibacteriota</taxon>
    </lineage>
</organism>
<dbReference type="NCBIfam" id="TIGR00084">
    <property type="entry name" value="ruvA"/>
    <property type="match status" value="1"/>
</dbReference>
<evidence type="ECO:0000256" key="4">
    <source>
        <dbReference type="ARBA" id="ARBA00023172"/>
    </source>
</evidence>
<comment type="subcellular location">
    <subcellularLocation>
        <location evidence="6">Cytoplasm</location>
    </subcellularLocation>
</comment>
<dbReference type="SUPFAM" id="SSF50249">
    <property type="entry name" value="Nucleic acid-binding proteins"/>
    <property type="match status" value="1"/>
</dbReference>
<keyword evidence="8" id="KW-0347">Helicase</keyword>
<dbReference type="GO" id="GO:0006281">
    <property type="term" value="P:DNA repair"/>
    <property type="evidence" value="ECO:0007669"/>
    <property type="project" value="UniProtKB-UniRule"/>
</dbReference>
<sequence>MIGALTGKIFYKKNNAIVLMVNGTGYLVFIPQNLLARLKQNELITLFIHTHVREDALNLYGFTKSQELDMFELLLSVSGIGPKTAMLVIDRGVEQIGRAIISADISFFTSIPRLGKKNSQKIIIELKNKLGSTTDLNLLNEGGETQELIGALRQFGFTRNEILETIKKLPENVKTLEEKVRQSLKILGEK</sequence>
<evidence type="ECO:0000256" key="2">
    <source>
        <dbReference type="ARBA" id="ARBA00022763"/>
    </source>
</evidence>
<comment type="subunit">
    <text evidence="6">Homotetramer. Forms an RuvA(8)-RuvB(12)-Holliday junction (HJ) complex. HJ DNA is sandwiched between 2 RuvA tetramers; dsDNA enters through RuvA and exits via RuvB. An RuvB hexamer assembles on each DNA strand where it exits the tetramer. Each RuvB hexamer is contacted by two RuvA subunits (via domain III) on 2 adjacent RuvB subunits; this complex drives branch migration. In the full resolvosome a probable DNA-RuvA(4)-RuvB(12)-RuvC(2) complex forms which resolves the HJ.</text>
</comment>
<feature type="domain" description="DNA helicase Holliday junction RuvA type" evidence="7">
    <location>
        <begin position="1"/>
        <end position="61"/>
    </location>
</feature>
<comment type="caution">
    <text evidence="6">Lacks conserved residue(s) required for the propagation of feature annotation.</text>
</comment>
<keyword evidence="8" id="KW-0547">Nucleotide-binding</keyword>
<dbReference type="SUPFAM" id="SSF46929">
    <property type="entry name" value="DNA helicase RuvA subunit, C-terminal domain"/>
    <property type="match status" value="1"/>
</dbReference>
<keyword evidence="5 6" id="KW-0234">DNA repair</keyword>
<dbReference type="GO" id="GO:0048476">
    <property type="term" value="C:Holliday junction resolvase complex"/>
    <property type="evidence" value="ECO:0007669"/>
    <property type="project" value="UniProtKB-UniRule"/>
</dbReference>
<dbReference type="Proteomes" id="UP000034176">
    <property type="component" value="Unassembled WGS sequence"/>
</dbReference>
<evidence type="ECO:0000313" key="8">
    <source>
        <dbReference type="EMBL" id="KKP59884.1"/>
    </source>
</evidence>
<comment type="similarity">
    <text evidence="6">Belongs to the RuvA family.</text>
</comment>
<dbReference type="Pfam" id="PF01330">
    <property type="entry name" value="RuvA_N"/>
    <property type="match status" value="1"/>
</dbReference>
<evidence type="ECO:0000256" key="5">
    <source>
        <dbReference type="ARBA" id="ARBA00023204"/>
    </source>
</evidence>
<dbReference type="GO" id="GO:0009378">
    <property type="term" value="F:four-way junction helicase activity"/>
    <property type="evidence" value="ECO:0007669"/>
    <property type="project" value="InterPro"/>
</dbReference>